<dbReference type="RefSeq" id="WP_149748494.1">
    <property type="nucleotide sequence ID" value="NZ_VUJW01000001.1"/>
</dbReference>
<gene>
    <name evidence="2" type="ORF">F0U47_01245</name>
</gene>
<feature type="chain" id="PRO_5022953036" description="DUF3011 domain-containing protein" evidence="1">
    <location>
        <begin position="31"/>
        <end position="168"/>
    </location>
</feature>
<feature type="signal peptide" evidence="1">
    <location>
        <begin position="1"/>
        <end position="30"/>
    </location>
</feature>
<keyword evidence="1" id="KW-0732">Signal</keyword>
<name>A0A5B1M785_9ACTN</name>
<dbReference type="AlphaFoldDB" id="A0A5B1M785"/>
<dbReference type="EMBL" id="VUJW01000001">
    <property type="protein sequence ID" value="KAA1428872.1"/>
    <property type="molecule type" value="Genomic_DNA"/>
</dbReference>
<protein>
    <recommendedName>
        <fullName evidence="4">DUF3011 domain-containing protein</fullName>
    </recommendedName>
</protein>
<accession>A0A5B1M785</accession>
<proteinExistence type="predicted"/>
<evidence type="ECO:0000313" key="2">
    <source>
        <dbReference type="EMBL" id="KAA1428872.1"/>
    </source>
</evidence>
<evidence type="ECO:0000256" key="1">
    <source>
        <dbReference type="SAM" id="SignalP"/>
    </source>
</evidence>
<keyword evidence="3" id="KW-1185">Reference proteome</keyword>
<dbReference type="Proteomes" id="UP000324351">
    <property type="component" value="Unassembled WGS sequence"/>
</dbReference>
<reference evidence="2 3" key="1">
    <citation type="submission" date="2019-09" db="EMBL/GenBank/DDBJ databases">
        <title>Nocardioides panacisoli sp. nov., isolated from the soil of a ginseng field.</title>
        <authorList>
            <person name="Cho C."/>
        </authorList>
    </citation>
    <scope>NUCLEOTIDE SEQUENCE [LARGE SCALE GENOMIC DNA]</scope>
    <source>
        <strain evidence="2 3">BN140041</strain>
    </source>
</reference>
<evidence type="ECO:0008006" key="4">
    <source>
        <dbReference type="Google" id="ProtNLM"/>
    </source>
</evidence>
<organism evidence="2 3">
    <name type="scientific">Nocardioides antri</name>
    <dbReference type="NCBI Taxonomy" id="2607659"/>
    <lineage>
        <taxon>Bacteria</taxon>
        <taxon>Bacillati</taxon>
        <taxon>Actinomycetota</taxon>
        <taxon>Actinomycetes</taxon>
        <taxon>Propionibacteriales</taxon>
        <taxon>Nocardioidaceae</taxon>
        <taxon>Nocardioides</taxon>
    </lineage>
</organism>
<reference evidence="2 3" key="2">
    <citation type="submission" date="2019-09" db="EMBL/GenBank/DDBJ databases">
        <authorList>
            <person name="Jin C."/>
        </authorList>
    </citation>
    <scope>NUCLEOTIDE SEQUENCE [LARGE SCALE GENOMIC DNA]</scope>
    <source>
        <strain evidence="2 3">BN140041</strain>
    </source>
</reference>
<evidence type="ECO:0000313" key="3">
    <source>
        <dbReference type="Proteomes" id="UP000324351"/>
    </source>
</evidence>
<comment type="caution">
    <text evidence="2">The sequence shown here is derived from an EMBL/GenBank/DDBJ whole genome shotgun (WGS) entry which is preliminary data.</text>
</comment>
<sequence>MRSALFVRALLALAAAFVLGGTLLTVPATSAPTAPAERVSTRVSALAPGCLPSRCWTAIAFNPETLRSGWTQSSAWGSKTRAMTSAHNHCRVRTVNEGHARACIWPGKRRVFNQGGCVAVAWRLRNGRLIEWAKGKAFGPIVAQRRARAAVRGEGTIDSGYSCPPRKG</sequence>